<organism evidence="3 4">
    <name type="scientific">Chaetoceros tenuissimus</name>
    <dbReference type="NCBI Taxonomy" id="426638"/>
    <lineage>
        <taxon>Eukaryota</taxon>
        <taxon>Sar</taxon>
        <taxon>Stramenopiles</taxon>
        <taxon>Ochrophyta</taxon>
        <taxon>Bacillariophyta</taxon>
        <taxon>Coscinodiscophyceae</taxon>
        <taxon>Chaetocerotophycidae</taxon>
        <taxon>Chaetocerotales</taxon>
        <taxon>Chaetocerotaceae</taxon>
        <taxon>Chaetoceros</taxon>
    </lineage>
</organism>
<accession>A0AAD3H790</accession>
<feature type="domain" description="25S rRNA (uridine-N(3))-methyltransferase BMT5-like" evidence="2">
    <location>
        <begin position="71"/>
        <end position="230"/>
    </location>
</feature>
<sequence length="401" mass="45213">MMRLFVIATLAIGALSFTPSCPIERFSRSTATTIISSSLSSTIPSSSVPAKENDDSIWKFVDLNEKIKNMLVCGDGDLSFSASIAQTVHNEDICLTATVLEDQEAHGKIYQRSISNAEQISNFENHKVEFSIDATKLEETFPGQTFDRIQFNFPHWKGKANHRYNRQLIDAFLKSASKMISDDGEIHMALVQGQGGYNAKTLTEYRDTWTPLAYAADHGLLLANVKQFDAMYNLSSHRGVDRGFKIGQEPKMFIFRKEGKAIPTRNQLCCRHELHILLPDNEESLNSQMDIMEGDKIQEIIQEVVPRGIRVEVPARSILLKEDTGYETNMAIFMIVYCGESLSMKRDEADKYRHLAEVAVEEHVPLRENRKGRLVSKPFPSHLLESVVAENGSYGLMKSEK</sequence>
<reference evidence="3 4" key="1">
    <citation type="journal article" date="2021" name="Sci. Rep.">
        <title>The genome of the diatom Chaetoceros tenuissimus carries an ancient integrated fragment of an extant virus.</title>
        <authorList>
            <person name="Hongo Y."/>
            <person name="Kimura K."/>
            <person name="Takaki Y."/>
            <person name="Yoshida Y."/>
            <person name="Baba S."/>
            <person name="Kobayashi G."/>
            <person name="Nagasaki K."/>
            <person name="Hano T."/>
            <person name="Tomaru Y."/>
        </authorList>
    </citation>
    <scope>NUCLEOTIDE SEQUENCE [LARGE SCALE GENOMIC DNA]</scope>
    <source>
        <strain evidence="3 4">NIES-3715</strain>
    </source>
</reference>
<dbReference type="EMBL" id="BLLK01000046">
    <property type="protein sequence ID" value="GFH53000.1"/>
    <property type="molecule type" value="Genomic_DNA"/>
</dbReference>
<dbReference type="PANTHER" id="PTHR11538">
    <property type="entry name" value="PHENYLALANYL-TRNA SYNTHETASE"/>
    <property type="match status" value="1"/>
</dbReference>
<dbReference type="SUPFAM" id="SSF53335">
    <property type="entry name" value="S-adenosyl-L-methionine-dependent methyltransferases"/>
    <property type="match status" value="1"/>
</dbReference>
<evidence type="ECO:0000256" key="1">
    <source>
        <dbReference type="SAM" id="SignalP"/>
    </source>
</evidence>
<evidence type="ECO:0000313" key="3">
    <source>
        <dbReference type="EMBL" id="GFH53000.1"/>
    </source>
</evidence>
<dbReference type="InterPro" id="IPR019446">
    <property type="entry name" value="BMT5-like"/>
</dbReference>
<proteinExistence type="predicted"/>
<dbReference type="GO" id="GO:0070042">
    <property type="term" value="F:rRNA (uridine-N3-)-methyltransferase activity"/>
    <property type="evidence" value="ECO:0007669"/>
    <property type="project" value="InterPro"/>
</dbReference>
<protein>
    <recommendedName>
        <fullName evidence="2">25S rRNA (uridine-N(3))-methyltransferase BMT5-like domain-containing protein</fullName>
    </recommendedName>
</protein>
<dbReference type="GO" id="GO:0070475">
    <property type="term" value="P:rRNA base methylation"/>
    <property type="evidence" value="ECO:0007669"/>
    <property type="project" value="InterPro"/>
</dbReference>
<evidence type="ECO:0000313" key="4">
    <source>
        <dbReference type="Proteomes" id="UP001054902"/>
    </source>
</evidence>
<dbReference type="AlphaFoldDB" id="A0AAD3H790"/>
<dbReference type="InterPro" id="IPR029063">
    <property type="entry name" value="SAM-dependent_MTases_sf"/>
</dbReference>
<dbReference type="Pfam" id="PF10354">
    <property type="entry name" value="BMT5-like"/>
    <property type="match status" value="1"/>
</dbReference>
<dbReference type="PANTHER" id="PTHR11538:SF26">
    <property type="entry name" value="FERREDOXIN-FOLD ANTICODON-BINDING DOMAIN-CONTAINING PROTEIN 1"/>
    <property type="match status" value="1"/>
</dbReference>
<evidence type="ECO:0000259" key="2">
    <source>
        <dbReference type="Pfam" id="PF10354"/>
    </source>
</evidence>
<dbReference type="GO" id="GO:0005737">
    <property type="term" value="C:cytoplasm"/>
    <property type="evidence" value="ECO:0007669"/>
    <property type="project" value="TreeGrafter"/>
</dbReference>
<comment type="caution">
    <text evidence="3">The sequence shown here is derived from an EMBL/GenBank/DDBJ whole genome shotgun (WGS) entry which is preliminary data.</text>
</comment>
<gene>
    <name evidence="3" type="ORF">CTEN210_09476</name>
</gene>
<keyword evidence="1" id="KW-0732">Signal</keyword>
<feature type="chain" id="PRO_5042238680" description="25S rRNA (uridine-N(3))-methyltransferase BMT5-like domain-containing protein" evidence="1">
    <location>
        <begin position="17"/>
        <end position="401"/>
    </location>
</feature>
<name>A0AAD3H790_9STRA</name>
<feature type="signal peptide" evidence="1">
    <location>
        <begin position="1"/>
        <end position="16"/>
    </location>
</feature>
<dbReference type="Gene3D" id="3.40.50.150">
    <property type="entry name" value="Vaccinia Virus protein VP39"/>
    <property type="match status" value="1"/>
</dbReference>
<keyword evidence="4" id="KW-1185">Reference proteome</keyword>
<dbReference type="Proteomes" id="UP001054902">
    <property type="component" value="Unassembled WGS sequence"/>
</dbReference>